<dbReference type="AlphaFoldDB" id="A0A0U5GLE8"/>
<keyword evidence="7 10" id="KW-1133">Transmembrane helix</keyword>
<protein>
    <recommendedName>
        <fullName evidence="10">Potassium transport protein</fullName>
    </recommendedName>
</protein>
<dbReference type="Proteomes" id="UP000054771">
    <property type="component" value="Unassembled WGS sequence"/>
</dbReference>
<feature type="transmembrane region" description="Helical" evidence="10">
    <location>
        <begin position="20"/>
        <end position="37"/>
    </location>
</feature>
<reference evidence="13" key="1">
    <citation type="journal article" date="2016" name="Genome Announc.">
        <title>Draft genome sequences of fungus Aspergillus calidoustus.</title>
        <authorList>
            <person name="Horn F."/>
            <person name="Linde J."/>
            <person name="Mattern D.J."/>
            <person name="Walther G."/>
            <person name="Guthke R."/>
            <person name="Scherlach K."/>
            <person name="Martin K."/>
            <person name="Brakhage A.A."/>
            <person name="Petzke L."/>
            <person name="Valiante V."/>
        </authorList>
    </citation>
    <scope>NUCLEOTIDE SEQUENCE [LARGE SCALE GENOMIC DNA]</scope>
    <source>
        <strain evidence="13">SF006504</strain>
    </source>
</reference>
<dbReference type="PANTHER" id="PTHR31064">
    <property type="entry name" value="POTASSIUM TRANSPORT PROTEIN DDB_G0292412-RELATED"/>
    <property type="match status" value="1"/>
</dbReference>
<evidence type="ECO:0000256" key="10">
    <source>
        <dbReference type="PIRNR" id="PIRNR002450"/>
    </source>
</evidence>
<evidence type="ECO:0000256" key="9">
    <source>
        <dbReference type="ARBA" id="ARBA00023136"/>
    </source>
</evidence>
<evidence type="ECO:0000256" key="4">
    <source>
        <dbReference type="ARBA" id="ARBA00022538"/>
    </source>
</evidence>
<evidence type="ECO:0000256" key="8">
    <source>
        <dbReference type="ARBA" id="ARBA00023065"/>
    </source>
</evidence>
<organism evidence="12 13">
    <name type="scientific">Aspergillus calidoustus</name>
    <dbReference type="NCBI Taxonomy" id="454130"/>
    <lineage>
        <taxon>Eukaryota</taxon>
        <taxon>Fungi</taxon>
        <taxon>Dikarya</taxon>
        <taxon>Ascomycota</taxon>
        <taxon>Pezizomycotina</taxon>
        <taxon>Eurotiomycetes</taxon>
        <taxon>Eurotiomycetidae</taxon>
        <taxon>Eurotiales</taxon>
        <taxon>Aspergillaceae</taxon>
        <taxon>Aspergillus</taxon>
        <taxon>Aspergillus subgen. Nidulantes</taxon>
    </lineage>
</organism>
<dbReference type="OrthoDB" id="9999863at2759"/>
<gene>
    <name evidence="12" type="ORF">ASPCAL01993</name>
</gene>
<evidence type="ECO:0000313" key="13">
    <source>
        <dbReference type="Proteomes" id="UP000054771"/>
    </source>
</evidence>
<accession>A0A0U5GLE8</accession>
<dbReference type="InterPro" id="IPR015958">
    <property type="entry name" value="Trk1_fungi"/>
</dbReference>
<dbReference type="STRING" id="454130.A0A0U5GLE8"/>
<proteinExistence type="inferred from homology"/>
<keyword evidence="9 10" id="KW-0472">Membrane</keyword>
<dbReference type="OMA" id="YLDECGQ"/>
<dbReference type="InterPro" id="IPR004773">
    <property type="entry name" value="K/Na_transp_Trk1/HKT1"/>
</dbReference>
<dbReference type="GO" id="GO:1990573">
    <property type="term" value="P:potassium ion import across plasma membrane"/>
    <property type="evidence" value="ECO:0007669"/>
    <property type="project" value="TreeGrafter"/>
</dbReference>
<dbReference type="GO" id="GO:0140107">
    <property type="term" value="F:high-affinity potassium ion transmembrane transporter activity"/>
    <property type="evidence" value="ECO:0007669"/>
    <property type="project" value="TreeGrafter"/>
</dbReference>
<feature type="region of interest" description="Disordered" evidence="11">
    <location>
        <begin position="185"/>
        <end position="225"/>
    </location>
</feature>
<dbReference type="PIRSF" id="PIRSF002450">
    <property type="entry name" value="K+_transpter_TRK"/>
    <property type="match status" value="1"/>
</dbReference>
<dbReference type="GO" id="GO:0030007">
    <property type="term" value="P:intracellular potassium ion homeostasis"/>
    <property type="evidence" value="ECO:0007669"/>
    <property type="project" value="UniProtKB-UniRule"/>
</dbReference>
<dbReference type="NCBIfam" id="TIGR00934">
    <property type="entry name" value="2a38euk"/>
    <property type="match status" value="1"/>
</dbReference>
<evidence type="ECO:0000256" key="3">
    <source>
        <dbReference type="ARBA" id="ARBA00022448"/>
    </source>
</evidence>
<feature type="transmembrane region" description="Helical" evidence="10">
    <location>
        <begin position="88"/>
        <end position="110"/>
    </location>
</feature>
<name>A0A0U5GLE8_ASPCI</name>
<keyword evidence="8 10" id="KW-0406">Ion transport</keyword>
<evidence type="ECO:0000256" key="2">
    <source>
        <dbReference type="ARBA" id="ARBA00009137"/>
    </source>
</evidence>
<feature type="transmembrane region" description="Helical" evidence="10">
    <location>
        <begin position="575"/>
        <end position="595"/>
    </location>
</feature>
<keyword evidence="4 10" id="KW-0633">Potassium transport</keyword>
<evidence type="ECO:0000256" key="5">
    <source>
        <dbReference type="ARBA" id="ARBA00022692"/>
    </source>
</evidence>
<feature type="compositionally biased region" description="Basic and acidic residues" evidence="11">
    <location>
        <begin position="270"/>
        <end position="280"/>
    </location>
</feature>
<keyword evidence="3 10" id="KW-0813">Transport</keyword>
<feature type="region of interest" description="Disordered" evidence="11">
    <location>
        <begin position="268"/>
        <end position="302"/>
    </location>
</feature>
<dbReference type="EMBL" id="CDMC01000002">
    <property type="protein sequence ID" value="CEN59544.1"/>
    <property type="molecule type" value="Genomic_DNA"/>
</dbReference>
<keyword evidence="6 10" id="KW-0630">Potassium</keyword>
<evidence type="ECO:0000256" key="1">
    <source>
        <dbReference type="ARBA" id="ARBA00004141"/>
    </source>
</evidence>
<evidence type="ECO:0000256" key="7">
    <source>
        <dbReference type="ARBA" id="ARBA00022989"/>
    </source>
</evidence>
<dbReference type="Pfam" id="PF02386">
    <property type="entry name" value="TrkH"/>
    <property type="match status" value="1"/>
</dbReference>
<keyword evidence="5 10" id="KW-0812">Transmembrane</keyword>
<feature type="transmembrane region" description="Helical" evidence="10">
    <location>
        <begin position="449"/>
        <end position="470"/>
    </location>
</feature>
<comment type="subcellular location">
    <subcellularLocation>
        <location evidence="1">Membrane</location>
        <topology evidence="1">Multi-pass membrane protein</topology>
    </subcellularLocation>
</comment>
<keyword evidence="13" id="KW-1185">Reference proteome</keyword>
<dbReference type="InterPro" id="IPR003445">
    <property type="entry name" value="Cat_transpt"/>
</dbReference>
<evidence type="ECO:0000313" key="12">
    <source>
        <dbReference type="EMBL" id="CEN59544.1"/>
    </source>
</evidence>
<feature type="transmembrane region" description="Helical" evidence="10">
    <location>
        <begin position="513"/>
        <end position="533"/>
    </location>
</feature>
<comment type="similarity">
    <text evidence="2 10">Belongs to the TrkH potassium transport family.</text>
</comment>
<feature type="transmembrane region" description="Helical" evidence="10">
    <location>
        <begin position="377"/>
        <end position="401"/>
    </location>
</feature>
<dbReference type="InterPro" id="IPR051143">
    <property type="entry name" value="TrkH_K-transport"/>
</dbReference>
<evidence type="ECO:0000256" key="11">
    <source>
        <dbReference type="SAM" id="MobiDB-lite"/>
    </source>
</evidence>
<feature type="transmembrane region" description="Helical" evidence="10">
    <location>
        <begin position="145"/>
        <end position="170"/>
    </location>
</feature>
<evidence type="ECO:0000256" key="6">
    <source>
        <dbReference type="ARBA" id="ARBA00022958"/>
    </source>
</evidence>
<sequence>MTRYLQVVQVRLPWGSEWPVATVVLVWITMKIFARCYRLPYLRAHGPRQVPVSHIQRQQFSVSLQLTLKSGREALYLRLTMWKIPLNFIVLHYAYIIFLGLLGIVVFYPYGNVSAIDSYFFGASSSTESGLNPVDVKDLKTYQQLFIYFVPLVSNLGFVNILIVVVRLYWFEKRLKEIAPSVLCPQPDQSDKTTTQYDQEAQPDEVGKETGGDSNPESENRNAEKFSIEVTMGTIDHSRPESLENDSADAEFKRTITFSDTSKALYIPSPRERDRGHPIIEVDLSPSEHNDDEVQPDERGHRRLSNASLDRITAVTFADTPTKTRESQIRPAISLSKDSNLPGLSSQATLGRNSQFLNLTAEDRERLGGIEYRSLRLLLKIVMGYFFGLHLIGIVCLVAWIQHANPKYRDYLDECGQNKVWWAIYSAQTMADNLGFTLTPDSMVTFQDAVFPLFIMSFLAYAGNTLYPCFLRLVIWTMYKLVPEDSSMKEPLNFLLSYPRRCYMLLFRSRPTWLLFGIIFIMNFVDVLLILLLDLDNPAVNSISPGPRIMAAIFQAASARHTGTASFNLADVNPAVQFSLLVMMYIAVFPIAISVRASNIYEEKALGIYSTEPETDENNGRGYVLTHVRNQLSFDLWYIFLGIFCICVAESKRIMNPSEPGFSVFAIFFEAVSAYGNVGLSLGYPGVSTSFSAQFSIFSKLVVCALMIRGRHRGLPSQLDRAILLPSERLVEDDDHVNPEAVTLYRTKSLKTSVAKPLIRRYHTQ</sequence>
<dbReference type="GO" id="GO:0005886">
    <property type="term" value="C:plasma membrane"/>
    <property type="evidence" value="ECO:0007669"/>
    <property type="project" value="InterPro"/>
</dbReference>
<dbReference type="PANTHER" id="PTHR31064:SF5">
    <property type="entry name" value="POTASSIUM ION TRANSPORTER (EUROFUNG)"/>
    <property type="match status" value="1"/>
</dbReference>